<dbReference type="InterPro" id="IPR015422">
    <property type="entry name" value="PyrdxlP-dep_Trfase_small"/>
</dbReference>
<evidence type="ECO:0000256" key="4">
    <source>
        <dbReference type="ARBA" id="ARBA00022679"/>
    </source>
</evidence>
<evidence type="ECO:0000313" key="12">
    <source>
        <dbReference type="EMBL" id="TCL63335.1"/>
    </source>
</evidence>
<dbReference type="RefSeq" id="WP_132015379.1">
    <property type="nucleotide sequence ID" value="NZ_SLUN01000021.1"/>
</dbReference>
<evidence type="ECO:0000313" key="13">
    <source>
        <dbReference type="Proteomes" id="UP000295008"/>
    </source>
</evidence>
<keyword evidence="13" id="KW-1185">Reference proteome</keyword>
<comment type="similarity">
    <text evidence="2">Belongs to the class-V pyridoxal-phosphate-dependent aminotransferase family. NifS/IscS subfamily.</text>
</comment>
<dbReference type="Gene3D" id="3.90.1150.10">
    <property type="entry name" value="Aspartate Aminotransferase, domain 1"/>
    <property type="match status" value="1"/>
</dbReference>
<dbReference type="FunFam" id="3.40.640.10:FF:000084">
    <property type="entry name" value="IscS-like cysteine desulfurase"/>
    <property type="match status" value="1"/>
</dbReference>
<dbReference type="GO" id="GO:0046872">
    <property type="term" value="F:metal ion binding"/>
    <property type="evidence" value="ECO:0007669"/>
    <property type="project" value="UniProtKB-KW"/>
</dbReference>
<comment type="cofactor">
    <cofactor evidence="1 10">
        <name>pyridoxal 5'-phosphate</name>
        <dbReference type="ChEBI" id="CHEBI:597326"/>
    </cofactor>
</comment>
<dbReference type="Proteomes" id="UP000295008">
    <property type="component" value="Unassembled WGS sequence"/>
</dbReference>
<dbReference type="InterPro" id="IPR015421">
    <property type="entry name" value="PyrdxlP-dep_Trfase_major"/>
</dbReference>
<evidence type="ECO:0000256" key="3">
    <source>
        <dbReference type="ARBA" id="ARBA00012239"/>
    </source>
</evidence>
<dbReference type="OrthoDB" id="9808002at2"/>
<keyword evidence="8" id="KW-0411">Iron-sulfur</keyword>
<evidence type="ECO:0000256" key="9">
    <source>
        <dbReference type="ARBA" id="ARBA00050776"/>
    </source>
</evidence>
<dbReference type="Gene3D" id="3.40.640.10">
    <property type="entry name" value="Type I PLP-dependent aspartate aminotransferase-like (Major domain)"/>
    <property type="match status" value="1"/>
</dbReference>
<evidence type="ECO:0000259" key="11">
    <source>
        <dbReference type="Pfam" id="PF00266"/>
    </source>
</evidence>
<evidence type="ECO:0000256" key="8">
    <source>
        <dbReference type="ARBA" id="ARBA00023014"/>
    </source>
</evidence>
<dbReference type="InterPro" id="IPR000192">
    <property type="entry name" value="Aminotrans_V_dom"/>
</dbReference>
<comment type="catalytic activity">
    <reaction evidence="9">
        <text>(sulfur carrier)-H + L-cysteine = (sulfur carrier)-SH + L-alanine</text>
        <dbReference type="Rhea" id="RHEA:43892"/>
        <dbReference type="Rhea" id="RHEA-COMP:14737"/>
        <dbReference type="Rhea" id="RHEA-COMP:14739"/>
        <dbReference type="ChEBI" id="CHEBI:29917"/>
        <dbReference type="ChEBI" id="CHEBI:35235"/>
        <dbReference type="ChEBI" id="CHEBI:57972"/>
        <dbReference type="ChEBI" id="CHEBI:64428"/>
        <dbReference type="EC" id="2.8.1.7"/>
    </reaction>
</comment>
<organism evidence="12 13">
    <name type="scientific">Hydrogenispora ethanolica</name>
    <dbReference type="NCBI Taxonomy" id="1082276"/>
    <lineage>
        <taxon>Bacteria</taxon>
        <taxon>Bacillati</taxon>
        <taxon>Bacillota</taxon>
        <taxon>Hydrogenispora</taxon>
    </lineage>
</organism>
<evidence type="ECO:0000256" key="10">
    <source>
        <dbReference type="RuleBase" id="RU004504"/>
    </source>
</evidence>
<evidence type="ECO:0000256" key="2">
    <source>
        <dbReference type="ARBA" id="ARBA00006490"/>
    </source>
</evidence>
<dbReference type="PANTHER" id="PTHR11601:SF34">
    <property type="entry name" value="CYSTEINE DESULFURASE"/>
    <property type="match status" value="1"/>
</dbReference>
<evidence type="ECO:0000256" key="1">
    <source>
        <dbReference type="ARBA" id="ARBA00001933"/>
    </source>
</evidence>
<dbReference type="PIRSF" id="PIRSF005572">
    <property type="entry name" value="NifS"/>
    <property type="match status" value="1"/>
</dbReference>
<protein>
    <recommendedName>
        <fullName evidence="3">cysteine desulfurase</fullName>
        <ecNumber evidence="3">2.8.1.7</ecNumber>
    </recommendedName>
</protein>
<reference evidence="12 13" key="1">
    <citation type="submission" date="2019-03" db="EMBL/GenBank/DDBJ databases">
        <title>Genomic Encyclopedia of Type Strains, Phase IV (KMG-IV): sequencing the most valuable type-strain genomes for metagenomic binning, comparative biology and taxonomic classification.</title>
        <authorList>
            <person name="Goeker M."/>
        </authorList>
    </citation>
    <scope>NUCLEOTIDE SEQUENCE [LARGE SCALE GENOMIC DNA]</scope>
    <source>
        <strain evidence="12 13">LX-B</strain>
    </source>
</reference>
<dbReference type="PANTHER" id="PTHR11601">
    <property type="entry name" value="CYSTEINE DESULFURYLASE FAMILY MEMBER"/>
    <property type="match status" value="1"/>
</dbReference>
<keyword evidence="5" id="KW-0479">Metal-binding</keyword>
<dbReference type="EC" id="2.8.1.7" evidence="3"/>
<keyword evidence="7" id="KW-0408">Iron</keyword>
<dbReference type="InterPro" id="IPR016454">
    <property type="entry name" value="Cysteine_dSase"/>
</dbReference>
<comment type="caution">
    <text evidence="12">The sequence shown here is derived from an EMBL/GenBank/DDBJ whole genome shotgun (WGS) entry which is preliminary data.</text>
</comment>
<dbReference type="AlphaFoldDB" id="A0A4R1RC03"/>
<dbReference type="Pfam" id="PF00266">
    <property type="entry name" value="Aminotran_5"/>
    <property type="match status" value="1"/>
</dbReference>
<dbReference type="EMBL" id="SLUN01000021">
    <property type="protein sequence ID" value="TCL63335.1"/>
    <property type="molecule type" value="Genomic_DNA"/>
</dbReference>
<evidence type="ECO:0000256" key="6">
    <source>
        <dbReference type="ARBA" id="ARBA00022898"/>
    </source>
</evidence>
<keyword evidence="6" id="KW-0663">Pyridoxal phosphate</keyword>
<accession>A0A4R1RC03</accession>
<dbReference type="InterPro" id="IPR020578">
    <property type="entry name" value="Aminotrans_V_PyrdxlP_BS"/>
</dbReference>
<gene>
    <name evidence="12" type="ORF">EDC14_102153</name>
</gene>
<dbReference type="SUPFAM" id="SSF53383">
    <property type="entry name" value="PLP-dependent transferases"/>
    <property type="match status" value="1"/>
</dbReference>
<name>A0A4R1RC03_HYDET</name>
<sequence length="378" mass="40749">MIYLDYNATTPIANEVAQEMQPYIGERFGNPSSNYDLGVAAKKAVADARAKVAGLLNCLPEEIVFTSGGSESNNSVIKGVAFSLKDKGNHIITSRIEHPAVLNPCKYLEKLGYEITYLPVDEYGLINVSDLKEAITPKTILVTIMHANNETGTLQPIAEISAICHKHNVLLHTDAAQSVGKISANVVELGVDFLTVAGHKLYAPKGVGALFIKKGVHIEPFIHGAGQENGRRAGTENVIFAAALGKACEVAKDALTGSINDNHSIRQLEELTRYFYLQLVQTYGDKIKLNGHPQKRLPNTLNISFVGYNAGEIINKFGDVAVSTGSACHSGLTSISPVLKAMGVSEAIGRSAIRFSLGRYTTRTEMDTVLEKLEAILI</sequence>
<keyword evidence="4" id="KW-0808">Transferase</keyword>
<evidence type="ECO:0000256" key="7">
    <source>
        <dbReference type="ARBA" id="ARBA00023004"/>
    </source>
</evidence>
<dbReference type="NCBIfam" id="NF002806">
    <property type="entry name" value="PRK02948.1"/>
    <property type="match status" value="1"/>
</dbReference>
<feature type="domain" description="Aminotransferase class V" evidence="11">
    <location>
        <begin position="2"/>
        <end position="368"/>
    </location>
</feature>
<dbReference type="PROSITE" id="PS00595">
    <property type="entry name" value="AA_TRANSFER_CLASS_5"/>
    <property type="match status" value="1"/>
</dbReference>
<proteinExistence type="inferred from homology"/>
<dbReference type="GO" id="GO:0031071">
    <property type="term" value="F:cysteine desulfurase activity"/>
    <property type="evidence" value="ECO:0007669"/>
    <property type="project" value="UniProtKB-EC"/>
</dbReference>
<dbReference type="GO" id="GO:0051536">
    <property type="term" value="F:iron-sulfur cluster binding"/>
    <property type="evidence" value="ECO:0007669"/>
    <property type="project" value="UniProtKB-KW"/>
</dbReference>
<dbReference type="InterPro" id="IPR015424">
    <property type="entry name" value="PyrdxlP-dep_Trfase"/>
</dbReference>
<evidence type="ECO:0000256" key="5">
    <source>
        <dbReference type="ARBA" id="ARBA00022723"/>
    </source>
</evidence>